<dbReference type="SUPFAM" id="SSF52047">
    <property type="entry name" value="RNI-like"/>
    <property type="match status" value="1"/>
</dbReference>
<dbReference type="InterPro" id="IPR001611">
    <property type="entry name" value="Leu-rich_rpt"/>
</dbReference>
<accession>A0A1Y3B1W8</accession>
<comment type="caution">
    <text evidence="5">The sequence shown here is derived from an EMBL/GenBank/DDBJ whole genome shotgun (WGS) entry which is preliminary data.</text>
</comment>
<evidence type="ECO:0000313" key="5">
    <source>
        <dbReference type="EMBL" id="OTF74187.1"/>
    </source>
</evidence>
<evidence type="ECO:0000256" key="2">
    <source>
        <dbReference type="ARBA" id="ARBA00022737"/>
    </source>
</evidence>
<feature type="region of interest" description="Disordered" evidence="4">
    <location>
        <begin position="516"/>
        <end position="536"/>
    </location>
</feature>
<dbReference type="InterPro" id="IPR051279">
    <property type="entry name" value="PP1-Reg/Actin-Interact_Protein"/>
</dbReference>
<evidence type="ECO:0000313" key="6">
    <source>
        <dbReference type="Proteomes" id="UP000194236"/>
    </source>
</evidence>
<keyword evidence="1" id="KW-0433">Leucine-rich repeat</keyword>
<evidence type="ECO:0000256" key="4">
    <source>
        <dbReference type="SAM" id="MobiDB-lite"/>
    </source>
</evidence>
<name>A0A1Y3B1W8_EURMA</name>
<dbReference type="PANTHER" id="PTHR24112:SF9">
    <property type="entry name" value="PROTEIN PHOSPHATASE 1 REGULATORY SUBUNIT 37"/>
    <property type="match status" value="1"/>
</dbReference>
<dbReference type="SMART" id="SM00368">
    <property type="entry name" value="LRR_RI"/>
    <property type="match status" value="8"/>
</dbReference>
<dbReference type="SMR" id="A0A1Y3B1W8"/>
<dbReference type="EMBL" id="MUJZ01048274">
    <property type="protein sequence ID" value="OTF74187.1"/>
    <property type="molecule type" value="Genomic_DNA"/>
</dbReference>
<organism evidence="5 6">
    <name type="scientific">Euroglyphus maynei</name>
    <name type="common">Mayne's house dust mite</name>
    <dbReference type="NCBI Taxonomy" id="6958"/>
    <lineage>
        <taxon>Eukaryota</taxon>
        <taxon>Metazoa</taxon>
        <taxon>Ecdysozoa</taxon>
        <taxon>Arthropoda</taxon>
        <taxon>Chelicerata</taxon>
        <taxon>Arachnida</taxon>
        <taxon>Acari</taxon>
        <taxon>Acariformes</taxon>
        <taxon>Sarcoptiformes</taxon>
        <taxon>Astigmata</taxon>
        <taxon>Psoroptidia</taxon>
        <taxon>Analgoidea</taxon>
        <taxon>Pyroglyphidae</taxon>
        <taxon>Pyroglyphinae</taxon>
        <taxon>Euroglyphus</taxon>
    </lineage>
</organism>
<dbReference type="Proteomes" id="UP000194236">
    <property type="component" value="Unassembled WGS sequence"/>
</dbReference>
<feature type="compositionally biased region" description="Low complexity" evidence="4">
    <location>
        <begin position="525"/>
        <end position="536"/>
    </location>
</feature>
<gene>
    <name evidence="5" type="ORF">BLA29_002365</name>
</gene>
<dbReference type="InterPro" id="IPR032675">
    <property type="entry name" value="LRR_dom_sf"/>
</dbReference>
<proteinExistence type="inferred from homology"/>
<reference evidence="5 6" key="1">
    <citation type="submission" date="2017-03" db="EMBL/GenBank/DDBJ databases">
        <title>Genome Survey of Euroglyphus maynei.</title>
        <authorList>
            <person name="Arlian L.G."/>
            <person name="Morgan M.S."/>
            <person name="Rider S.D."/>
        </authorList>
    </citation>
    <scope>NUCLEOTIDE SEQUENCE [LARGE SCALE GENOMIC DNA]</scope>
    <source>
        <strain evidence="5">Arlian Lab</strain>
        <tissue evidence="5">Whole body</tissue>
    </source>
</reference>
<evidence type="ECO:0000256" key="3">
    <source>
        <dbReference type="ARBA" id="ARBA00038315"/>
    </source>
</evidence>
<dbReference type="Pfam" id="PF13516">
    <property type="entry name" value="LRR_6"/>
    <property type="match status" value="3"/>
</dbReference>
<dbReference type="Gene3D" id="3.80.10.10">
    <property type="entry name" value="Ribonuclease Inhibitor"/>
    <property type="match status" value="3"/>
</dbReference>
<dbReference type="PANTHER" id="PTHR24112">
    <property type="entry name" value="LEUCINE-RICH REPEAT, ISOFORM F-RELATED"/>
    <property type="match status" value="1"/>
</dbReference>
<dbReference type="AlphaFoldDB" id="A0A1Y3B1W8"/>
<comment type="similarity">
    <text evidence="3">Belongs to the PPP1R37 family.</text>
</comment>
<protein>
    <submittedName>
        <fullName evidence="5">Leucine-rich repeats (LRRs), ribonuclease inhibitor (RI)-like</fullName>
    </submittedName>
</protein>
<feature type="non-terminal residue" evidence="5">
    <location>
        <position position="1"/>
    </location>
</feature>
<sequence length="582" mass="64885">QKLDPHQCEALEEILKRVLFRLIDLGSCDLDCDGASALFDMIEFYESASHLSIANNKSIGIIGWQALCRALKKTSGLQYLDLSNTGLNEQILLFMGRTIRVGSHLVTLHLENVGLFGRRLAILVSSIKFNTSLRELYLSENKIGSADCVQIGNLLRGNSILNVLDLRNNFIQDTGLDHICEGLAHQPLTAVSSSMFSLFDPSKSRSINLMSQNSGILILNLSNNQLTSRAMNRLSQTLSQCRSLIAMDLSYNSLGDESIPILKEGLLQSNTLKYLNLSSTEITNEGAIAIADIIRNNEILTTIDLSLNDIGLDGVIAIRDAIRMNKHVTRLSFIPQNDGQHLQKDVQQLFEEIDSYCSEHTIDGHRFDEYDYILNGFLRNEISVYQEIENDLDENKENENFLYSCDSTIQIETSDQDNSNGKKPFLARTSSLGSWERPVKSGRFSVSPVEGENNNQDNDETNFSSIQINVEQSDSPNCTLNIQPTTECLENRTCSSDSDLSEQETDMLPELPTCFKSKSKNRLQPPTRSSRRMSSPAISVAGVLKPEKPKHNLTLKLSGNLESLDLKSSLPLSPTFFAKFGR</sequence>
<keyword evidence="6" id="KW-1185">Reference proteome</keyword>
<evidence type="ECO:0000256" key="1">
    <source>
        <dbReference type="ARBA" id="ARBA00022614"/>
    </source>
</evidence>
<dbReference type="OrthoDB" id="10034042at2759"/>
<keyword evidence="2" id="KW-0677">Repeat</keyword>